<dbReference type="Pfam" id="PF25133">
    <property type="entry name" value="TYW2_N_2"/>
    <property type="match status" value="1"/>
</dbReference>
<dbReference type="EMBL" id="RCOR01000044">
    <property type="protein sequence ID" value="RSN67383.1"/>
    <property type="molecule type" value="Genomic_DNA"/>
</dbReference>
<feature type="domain" description="SAM-dependent methyltransferase TRM5/TYW2-type" evidence="6">
    <location>
        <begin position="5"/>
        <end position="260"/>
    </location>
</feature>
<dbReference type="GO" id="GO:0002939">
    <property type="term" value="P:tRNA N1-guanine methylation"/>
    <property type="evidence" value="ECO:0007669"/>
    <property type="project" value="TreeGrafter"/>
</dbReference>
<dbReference type="InterPro" id="IPR056743">
    <property type="entry name" value="TRM5-TYW2-like_MTfase"/>
</dbReference>
<dbReference type="GeneID" id="6093497"/>
<dbReference type="InterPro" id="IPR029063">
    <property type="entry name" value="SAM-dependent_MTases_sf"/>
</dbReference>
<keyword evidence="3 7" id="KW-0808">Transferase</keyword>
<evidence type="ECO:0000256" key="4">
    <source>
        <dbReference type="ARBA" id="ARBA00022691"/>
    </source>
</evidence>
<dbReference type="AlphaFoldDB" id="A0A3R9WXC9"/>
<dbReference type="Pfam" id="PF02475">
    <property type="entry name" value="TRM5-TYW2_MTfase"/>
    <property type="match status" value="1"/>
</dbReference>
<sequence length="264" mass="29713">MRIAYDLIGSRETGAVAIVDVPEGMDPLKVAEEILRRHPHVKSVLRKAGGREGDYRTRPLELIAGSQDTEVIHKEHGYKLKLDPKLVYFSPREATERQLLSDLVEDGELIFLMFAGVGPYAIAIARRKSVQIVGVEINSIAVRYFQENIKINGLSHKIFPIEGDVSYLAPAMRGRFDRVVMPLPLGAYRFIREALISLKEGGGYVHFYYWGGEDALKQAESLFKREAASFGLEAKSIGFRVVSSYAPRVDKIRIDFFVKPMLVK</sequence>
<name>A0A3R9WXC9_9CREN</name>
<evidence type="ECO:0000256" key="5">
    <source>
        <dbReference type="ARBA" id="ARBA00022694"/>
    </source>
</evidence>
<keyword evidence="2 7" id="KW-0489">Methyltransferase</keyword>
<evidence type="ECO:0000256" key="3">
    <source>
        <dbReference type="ARBA" id="ARBA00022679"/>
    </source>
</evidence>
<reference evidence="7 8" key="1">
    <citation type="submission" date="2018-10" db="EMBL/GenBank/DDBJ databases">
        <title>Co-occurring genomic capacity for anaerobic methane metabolism and dissimilatory sulfite reduction discovered in the Korarchaeota.</title>
        <authorList>
            <person name="Mckay L.J."/>
            <person name="Dlakic M."/>
            <person name="Fields M.W."/>
            <person name="Delmont T.O."/>
            <person name="Eren A.M."/>
            <person name="Jay Z.J."/>
            <person name="Klingelsmith K.B."/>
            <person name="Rusch D.B."/>
            <person name="Inskeep W.P."/>
        </authorList>
    </citation>
    <scope>NUCLEOTIDE SEQUENCE [LARGE SCALE GENOMIC DNA]</scope>
    <source>
        <strain evidence="7 8">WS</strain>
    </source>
</reference>
<evidence type="ECO:0000256" key="2">
    <source>
        <dbReference type="ARBA" id="ARBA00022603"/>
    </source>
</evidence>
<evidence type="ECO:0000256" key="1">
    <source>
        <dbReference type="ARBA" id="ARBA00022490"/>
    </source>
</evidence>
<accession>A0A3R9WXC9</accession>
<gene>
    <name evidence="7" type="ORF">D9Q81_08620</name>
</gene>
<evidence type="ECO:0000313" key="7">
    <source>
        <dbReference type="EMBL" id="RSN67383.1"/>
    </source>
</evidence>
<keyword evidence="1" id="KW-0963">Cytoplasm</keyword>
<dbReference type="OMA" id="HYYDIQH"/>
<evidence type="ECO:0000259" key="6">
    <source>
        <dbReference type="PROSITE" id="PS51684"/>
    </source>
</evidence>
<keyword evidence="4" id="KW-0949">S-adenosyl-L-methionine</keyword>
<dbReference type="InterPro" id="IPR030382">
    <property type="entry name" value="MeTrfase_TRM5/TYW2"/>
</dbReference>
<dbReference type="PROSITE" id="PS51684">
    <property type="entry name" value="SAM_MT_TRM5_TYW2"/>
    <property type="match status" value="1"/>
</dbReference>
<dbReference type="InterPro" id="IPR056744">
    <property type="entry name" value="TRM5/TYW2-like_N"/>
</dbReference>
<keyword evidence="5" id="KW-0819">tRNA processing</keyword>
<dbReference type="Gene3D" id="3.40.50.150">
    <property type="entry name" value="Vaccinia Virus protein VP39"/>
    <property type="match status" value="1"/>
</dbReference>
<evidence type="ECO:0000313" key="8">
    <source>
        <dbReference type="Proteomes" id="UP000278149"/>
    </source>
</evidence>
<dbReference type="Gene3D" id="3.30.300.110">
    <property type="entry name" value="Met-10+ protein-like domains"/>
    <property type="match status" value="1"/>
</dbReference>
<comment type="caution">
    <text evidence="7">The sequence shown here is derived from an EMBL/GenBank/DDBJ whole genome shotgun (WGS) entry which is preliminary data.</text>
</comment>
<dbReference type="PANTHER" id="PTHR23245:SF36">
    <property type="entry name" value="TRNA (GUANINE(37)-N1)-METHYLTRANSFERASE"/>
    <property type="match status" value="1"/>
</dbReference>
<dbReference type="SUPFAM" id="SSF53335">
    <property type="entry name" value="S-adenosyl-L-methionine-dependent methyltransferases"/>
    <property type="match status" value="1"/>
</dbReference>
<dbReference type="Proteomes" id="UP000278149">
    <property type="component" value="Unassembled WGS sequence"/>
</dbReference>
<organism evidence="7 8">
    <name type="scientific">Candidatus Korarchaeum cryptofilum</name>
    <dbReference type="NCBI Taxonomy" id="498846"/>
    <lineage>
        <taxon>Archaea</taxon>
        <taxon>Thermoproteota</taxon>
        <taxon>Candidatus Korarchaeia</taxon>
        <taxon>Candidatus Korarchaeales</taxon>
        <taxon>Candidatus Korarchaeaceae</taxon>
        <taxon>Candidatus Korarchaeum</taxon>
    </lineage>
</organism>
<dbReference type="RefSeq" id="WP_012308865.1">
    <property type="nucleotide sequence ID" value="NZ_RCOR01000044.1"/>
</dbReference>
<protein>
    <submittedName>
        <fullName evidence="7">Class I SAM-dependent methyltransferase family protein</fullName>
    </submittedName>
</protein>
<dbReference type="GO" id="GO:0008175">
    <property type="term" value="F:tRNA methyltransferase activity"/>
    <property type="evidence" value="ECO:0007669"/>
    <property type="project" value="TreeGrafter"/>
</dbReference>
<proteinExistence type="predicted"/>
<dbReference type="PANTHER" id="PTHR23245">
    <property type="entry name" value="TRNA METHYLTRANSFERASE"/>
    <property type="match status" value="1"/>
</dbReference>
<dbReference type="GO" id="GO:0005737">
    <property type="term" value="C:cytoplasm"/>
    <property type="evidence" value="ECO:0007669"/>
    <property type="project" value="TreeGrafter"/>
</dbReference>
<dbReference type="CDD" id="cd02440">
    <property type="entry name" value="AdoMet_MTases"/>
    <property type="match status" value="1"/>
</dbReference>